<proteinExistence type="predicted"/>
<gene>
    <name evidence="1" type="ORF">UFOPK3164_00062</name>
    <name evidence="2" type="ORF">UFOPK3427_01144</name>
    <name evidence="3" type="ORF">UFOPK4112_00997</name>
</gene>
<dbReference type="EMBL" id="CAFBPM010000008">
    <property type="protein sequence ID" value="CAB5022348.1"/>
    <property type="molecule type" value="Genomic_DNA"/>
</dbReference>
<dbReference type="AlphaFoldDB" id="A0A6J7E533"/>
<dbReference type="EMBL" id="CAFABE010000002">
    <property type="protein sequence ID" value="CAB4816002.1"/>
    <property type="molecule type" value="Genomic_DNA"/>
</dbReference>
<name>A0A6J7E533_9ZZZZ</name>
<organism evidence="2">
    <name type="scientific">freshwater metagenome</name>
    <dbReference type="NCBI Taxonomy" id="449393"/>
    <lineage>
        <taxon>unclassified sequences</taxon>
        <taxon>metagenomes</taxon>
        <taxon>ecological metagenomes</taxon>
    </lineage>
</organism>
<evidence type="ECO:0000313" key="3">
    <source>
        <dbReference type="EMBL" id="CAB5022348.1"/>
    </source>
</evidence>
<dbReference type="EMBL" id="CAFBLT010000001">
    <property type="protein sequence ID" value="CAB4876200.1"/>
    <property type="molecule type" value="Genomic_DNA"/>
</dbReference>
<reference evidence="2" key="1">
    <citation type="submission" date="2020-05" db="EMBL/GenBank/DDBJ databases">
        <authorList>
            <person name="Chiriac C."/>
            <person name="Salcher M."/>
            <person name="Ghai R."/>
            <person name="Kavagutti S V."/>
        </authorList>
    </citation>
    <scope>NUCLEOTIDE SEQUENCE</scope>
</reference>
<evidence type="ECO:0000313" key="2">
    <source>
        <dbReference type="EMBL" id="CAB4876200.1"/>
    </source>
</evidence>
<evidence type="ECO:0000313" key="1">
    <source>
        <dbReference type="EMBL" id="CAB4816002.1"/>
    </source>
</evidence>
<accession>A0A6J7E533</accession>
<sequence length="129" mass="13486">MVRFVSRVRLLALGVLVAASIPLSALSSLQSPVNAGGSTGTCPSAPTQLANSSFEEPILPSNSYKIVPESLVPGWATTATTKNIELWASVFQGVSAKEGRQFAELNADAAGALYQDLPTTPGQKLVWSL</sequence>
<protein>
    <submittedName>
        <fullName evidence="2">Unannotated protein</fullName>
    </submittedName>
</protein>